<comment type="caution">
    <text evidence="10">The sequence shown here is derived from an EMBL/GenBank/DDBJ whole genome shotgun (WGS) entry which is preliminary data.</text>
</comment>
<evidence type="ECO:0000256" key="1">
    <source>
        <dbReference type="ARBA" id="ARBA00001947"/>
    </source>
</evidence>
<comment type="cofactor">
    <cofactor evidence="1">
        <name>Zn(2+)</name>
        <dbReference type="ChEBI" id="CHEBI:29105"/>
    </cofactor>
</comment>
<evidence type="ECO:0000256" key="2">
    <source>
        <dbReference type="ARBA" id="ARBA00006217"/>
    </source>
</evidence>
<keyword evidence="4" id="KW-0479">Metal-binding</keyword>
<gene>
    <name evidence="10" type="ORF">ACFQMH_22430</name>
</gene>
<evidence type="ECO:0000256" key="7">
    <source>
        <dbReference type="ARBA" id="ARBA00024993"/>
    </source>
</evidence>
<feature type="compositionally biased region" description="Polar residues" evidence="9">
    <location>
        <begin position="1"/>
        <end position="14"/>
    </location>
</feature>
<dbReference type="SMART" id="SM00947">
    <property type="entry name" value="Pro_CA"/>
    <property type="match status" value="1"/>
</dbReference>
<dbReference type="SUPFAM" id="SSF53056">
    <property type="entry name" value="beta-carbonic anhydrase, cab"/>
    <property type="match status" value="1"/>
</dbReference>
<dbReference type="Proteomes" id="UP001596409">
    <property type="component" value="Unassembled WGS sequence"/>
</dbReference>
<accession>A0ABW2E2U4</accession>
<dbReference type="InterPro" id="IPR001765">
    <property type="entry name" value="Carbonic_anhydrase"/>
</dbReference>
<comment type="function">
    <text evidence="7">Catalyzes the reversible hydration of carbon dioxide to form bicarbonate.</text>
</comment>
<evidence type="ECO:0000313" key="10">
    <source>
        <dbReference type="EMBL" id="MFC7014426.1"/>
    </source>
</evidence>
<evidence type="ECO:0000313" key="11">
    <source>
        <dbReference type="Proteomes" id="UP001596409"/>
    </source>
</evidence>
<dbReference type="Pfam" id="PF00484">
    <property type="entry name" value="Pro_CA"/>
    <property type="match status" value="1"/>
</dbReference>
<protein>
    <recommendedName>
        <fullName evidence="3">carbonic anhydrase</fullName>
        <ecNumber evidence="3">4.2.1.1</ecNumber>
    </recommendedName>
</protein>
<dbReference type="PANTHER" id="PTHR11002:SF76">
    <property type="entry name" value="CARBONIC ANHYDRASE"/>
    <property type="match status" value="1"/>
</dbReference>
<dbReference type="EMBL" id="JBHSYM010000048">
    <property type="protein sequence ID" value="MFC7014426.1"/>
    <property type="molecule type" value="Genomic_DNA"/>
</dbReference>
<keyword evidence="11" id="KW-1185">Reference proteome</keyword>
<comment type="similarity">
    <text evidence="2">Belongs to the beta-class carbonic anhydrase family.</text>
</comment>
<evidence type="ECO:0000256" key="3">
    <source>
        <dbReference type="ARBA" id="ARBA00012925"/>
    </source>
</evidence>
<keyword evidence="5" id="KW-0862">Zinc</keyword>
<dbReference type="RefSeq" id="WP_189876457.1">
    <property type="nucleotide sequence ID" value="NZ_BMWA01000020.1"/>
</dbReference>
<evidence type="ECO:0000256" key="9">
    <source>
        <dbReference type="SAM" id="MobiDB-lite"/>
    </source>
</evidence>
<comment type="catalytic activity">
    <reaction evidence="8">
        <text>hydrogencarbonate + H(+) = CO2 + H2O</text>
        <dbReference type="Rhea" id="RHEA:10748"/>
        <dbReference type="ChEBI" id="CHEBI:15377"/>
        <dbReference type="ChEBI" id="CHEBI:15378"/>
        <dbReference type="ChEBI" id="CHEBI:16526"/>
        <dbReference type="ChEBI" id="CHEBI:17544"/>
        <dbReference type="EC" id="4.2.1.1"/>
    </reaction>
</comment>
<dbReference type="InterPro" id="IPR036874">
    <property type="entry name" value="Carbonic_anhydrase_sf"/>
</dbReference>
<name>A0ABW2E2U4_9ACTN</name>
<evidence type="ECO:0000256" key="8">
    <source>
        <dbReference type="ARBA" id="ARBA00048348"/>
    </source>
</evidence>
<evidence type="ECO:0000256" key="5">
    <source>
        <dbReference type="ARBA" id="ARBA00022833"/>
    </source>
</evidence>
<keyword evidence="6" id="KW-0456">Lyase</keyword>
<evidence type="ECO:0000256" key="4">
    <source>
        <dbReference type="ARBA" id="ARBA00022723"/>
    </source>
</evidence>
<dbReference type="Gene3D" id="3.40.1050.10">
    <property type="entry name" value="Carbonic anhydrase"/>
    <property type="match status" value="1"/>
</dbReference>
<proteinExistence type="inferred from homology"/>
<dbReference type="EC" id="4.2.1.1" evidence="3"/>
<sequence length="203" mass="22270">MRNSTEYPGQFTRTGSRKQHTRVQSKPVKKALFITCTEATLSPAGLTRIGPDRLFELRNLGNIIPKSGANIISSDMAAIQYALHDRDLRDIIVCGHSGCTAVSFLLDRRNTSLPLAVKRWLSTANSQTACQNAAGVGARRVLSRPQIDTAARAHLAVQVANLLQYPTVAAGRKNGELRLHAWFYNEVGQVESLPTQDYLESIA</sequence>
<reference evidence="11" key="1">
    <citation type="journal article" date="2019" name="Int. J. Syst. Evol. Microbiol.">
        <title>The Global Catalogue of Microorganisms (GCM) 10K type strain sequencing project: providing services to taxonomists for standard genome sequencing and annotation.</title>
        <authorList>
            <consortium name="The Broad Institute Genomics Platform"/>
            <consortium name="The Broad Institute Genome Sequencing Center for Infectious Disease"/>
            <person name="Wu L."/>
            <person name="Ma J."/>
        </authorList>
    </citation>
    <scope>NUCLEOTIDE SEQUENCE [LARGE SCALE GENOMIC DNA]</scope>
    <source>
        <strain evidence="11">JCM 4855</strain>
    </source>
</reference>
<dbReference type="PANTHER" id="PTHR11002">
    <property type="entry name" value="CARBONIC ANHYDRASE"/>
    <property type="match status" value="1"/>
</dbReference>
<evidence type="ECO:0000256" key="6">
    <source>
        <dbReference type="ARBA" id="ARBA00023239"/>
    </source>
</evidence>
<organism evidence="10 11">
    <name type="scientific">Streptomyces viridiviolaceus</name>
    <dbReference type="NCBI Taxonomy" id="68282"/>
    <lineage>
        <taxon>Bacteria</taxon>
        <taxon>Bacillati</taxon>
        <taxon>Actinomycetota</taxon>
        <taxon>Actinomycetes</taxon>
        <taxon>Kitasatosporales</taxon>
        <taxon>Streptomycetaceae</taxon>
        <taxon>Streptomyces</taxon>
    </lineage>
</organism>
<feature type="region of interest" description="Disordered" evidence="9">
    <location>
        <begin position="1"/>
        <end position="22"/>
    </location>
</feature>